<dbReference type="Gene3D" id="1.10.472.80">
    <property type="entry name" value="Ypt/Rab-GAP domain of gyp1p, domain 3"/>
    <property type="match status" value="1"/>
</dbReference>
<dbReference type="GO" id="GO:0016192">
    <property type="term" value="P:vesicle-mediated transport"/>
    <property type="evidence" value="ECO:0007669"/>
    <property type="project" value="UniProtKB-ARBA"/>
</dbReference>
<dbReference type="InterPro" id="IPR035969">
    <property type="entry name" value="Rab-GAP_TBC_sf"/>
</dbReference>
<dbReference type="GO" id="GO:0005773">
    <property type="term" value="C:vacuole"/>
    <property type="evidence" value="ECO:0007669"/>
    <property type="project" value="UniProtKB-ARBA"/>
</dbReference>
<dbReference type="GO" id="GO:0031267">
    <property type="term" value="F:small GTPase binding"/>
    <property type="evidence" value="ECO:0007669"/>
    <property type="project" value="TreeGrafter"/>
</dbReference>
<dbReference type="Gene3D" id="1.10.10.750">
    <property type="entry name" value="Ypt/Rab-GAP domain of gyp1p, domain 1"/>
    <property type="match status" value="1"/>
</dbReference>
<dbReference type="AlphaFoldDB" id="A0AAD9JBC5"/>
<dbReference type="InterPro" id="IPR000195">
    <property type="entry name" value="Rab-GAP-TBC_dom"/>
</dbReference>
<dbReference type="Gene3D" id="1.10.8.270">
    <property type="entry name" value="putative rabgap domain of human tbc1 domain family member 14 like domains"/>
    <property type="match status" value="1"/>
</dbReference>
<dbReference type="SUPFAM" id="SSF47923">
    <property type="entry name" value="Ypt/Rab-GAP domain of gyp1p"/>
    <property type="match status" value="2"/>
</dbReference>
<gene>
    <name evidence="2" type="ORF">LSH36_426g02008</name>
</gene>
<reference evidence="2" key="1">
    <citation type="journal article" date="2023" name="Mol. Biol. Evol.">
        <title>Third-Generation Sequencing Reveals the Adaptive Role of the Epigenome in Three Deep-Sea Polychaetes.</title>
        <authorList>
            <person name="Perez M."/>
            <person name="Aroh O."/>
            <person name="Sun Y."/>
            <person name="Lan Y."/>
            <person name="Juniper S.K."/>
            <person name="Young C.R."/>
            <person name="Angers B."/>
            <person name="Qian P.Y."/>
        </authorList>
    </citation>
    <scope>NUCLEOTIDE SEQUENCE</scope>
    <source>
        <strain evidence="2">P08H-3</strain>
    </source>
</reference>
<dbReference type="FunFam" id="1.10.10.750:FF:000005">
    <property type="entry name" value="TBC1 domain family member 14"/>
    <property type="match status" value="1"/>
</dbReference>
<keyword evidence="3" id="KW-1185">Reference proteome</keyword>
<dbReference type="Pfam" id="PF00566">
    <property type="entry name" value="RabGAP-TBC"/>
    <property type="match status" value="1"/>
</dbReference>
<evidence type="ECO:0000313" key="2">
    <source>
        <dbReference type="EMBL" id="KAK2150057.1"/>
    </source>
</evidence>
<dbReference type="PANTHER" id="PTHR47219:SF15">
    <property type="entry name" value="TBC1 DOMAIN FAMILY MEMBER 12 ISOFORM X1"/>
    <property type="match status" value="1"/>
</dbReference>
<comment type="caution">
    <text evidence="2">The sequence shown here is derived from an EMBL/GenBank/DDBJ whole genome shotgun (WGS) entry which is preliminary data.</text>
</comment>
<evidence type="ECO:0000313" key="3">
    <source>
        <dbReference type="Proteomes" id="UP001208570"/>
    </source>
</evidence>
<sequence>MKEAKLRKKQLQQQLKHEDALSAAVKIWNVEILPNWETMRYTKRVRDLWWNGIPPSVRGKVWKLAFGNDLNLTPELYEICLNRAKDRLKIMKEAGSDTDSISSFSDLPSSKEASVELIKLDVSRTFPQLCIFQKGGPYHELLQGLLGAYACYRPDVGYVQGMSFIAAVLLLNMDVDDAFICFANLLNRPCQIAFFRLDESLMNSYFETYEEFFHENLPQLYYHFKKLNLNSNLYIIDWLFTLYAKSLPLDVASRVWDVFCRDGEEFLFRTALGILKLHQDILLSMDFIHLAQFLTRLPETISSNELFNALDSINMIIEKKKFSQVFADLREQNKPPSDSN</sequence>
<dbReference type="PANTHER" id="PTHR47219">
    <property type="entry name" value="RAB GTPASE-ACTIVATING PROTEIN 1-LIKE"/>
    <property type="match status" value="1"/>
</dbReference>
<protein>
    <recommendedName>
        <fullName evidence="1">Rab-GAP TBC domain-containing protein</fullName>
    </recommendedName>
</protein>
<dbReference type="EMBL" id="JAODUP010000426">
    <property type="protein sequence ID" value="KAK2150057.1"/>
    <property type="molecule type" value="Genomic_DNA"/>
</dbReference>
<dbReference type="FunFam" id="1.10.8.270:FF:000008">
    <property type="entry name" value="Putative TBC1 domain family member 14"/>
    <property type="match status" value="1"/>
</dbReference>
<dbReference type="PROSITE" id="PS50086">
    <property type="entry name" value="TBC_RABGAP"/>
    <property type="match status" value="1"/>
</dbReference>
<feature type="domain" description="Rab-GAP TBC" evidence="1">
    <location>
        <begin position="52"/>
        <end position="263"/>
    </location>
</feature>
<organism evidence="2 3">
    <name type="scientific">Paralvinella palmiformis</name>
    <dbReference type="NCBI Taxonomy" id="53620"/>
    <lineage>
        <taxon>Eukaryota</taxon>
        <taxon>Metazoa</taxon>
        <taxon>Spiralia</taxon>
        <taxon>Lophotrochozoa</taxon>
        <taxon>Annelida</taxon>
        <taxon>Polychaeta</taxon>
        <taxon>Sedentaria</taxon>
        <taxon>Canalipalpata</taxon>
        <taxon>Terebellida</taxon>
        <taxon>Terebelliformia</taxon>
        <taxon>Alvinellidae</taxon>
        <taxon>Paralvinella</taxon>
    </lineage>
</organism>
<evidence type="ECO:0000259" key="1">
    <source>
        <dbReference type="PROSITE" id="PS50086"/>
    </source>
</evidence>
<dbReference type="GO" id="GO:0005096">
    <property type="term" value="F:GTPase activator activity"/>
    <property type="evidence" value="ECO:0007669"/>
    <property type="project" value="TreeGrafter"/>
</dbReference>
<dbReference type="GO" id="GO:0031410">
    <property type="term" value="C:cytoplasmic vesicle"/>
    <property type="evidence" value="ECO:0007669"/>
    <property type="project" value="UniProtKB-ARBA"/>
</dbReference>
<proteinExistence type="predicted"/>
<dbReference type="FunFam" id="1.10.472.80:FF:000006">
    <property type="entry name" value="TBC1 domain family member 14"/>
    <property type="match status" value="1"/>
</dbReference>
<dbReference type="Proteomes" id="UP001208570">
    <property type="component" value="Unassembled WGS sequence"/>
</dbReference>
<accession>A0AAD9JBC5</accession>
<dbReference type="InterPro" id="IPR050302">
    <property type="entry name" value="Rab_GAP_TBC_domain"/>
</dbReference>
<dbReference type="SMART" id="SM00164">
    <property type="entry name" value="TBC"/>
    <property type="match status" value="1"/>
</dbReference>
<name>A0AAD9JBC5_9ANNE</name>